<evidence type="ECO:0000256" key="5">
    <source>
        <dbReference type="ARBA" id="ARBA00022884"/>
    </source>
</evidence>
<dbReference type="AlphaFoldDB" id="A0A0G9HDM1"/>
<dbReference type="PANTHER" id="PTHR43051:SF1">
    <property type="entry name" value="POLYNUCLEOTIDE ADENYLYLTRANSFERASE FAMILY PROTEIN"/>
    <property type="match status" value="1"/>
</dbReference>
<dbReference type="OrthoDB" id="9805698at2"/>
<feature type="active site" evidence="7">
    <location>
        <position position="64"/>
    </location>
</feature>
<gene>
    <name evidence="7" type="primary">pcnB</name>
    <name evidence="10" type="ORF">BJI69_00245</name>
</gene>
<dbReference type="KEGG" id="lrz:BJI69_00245"/>
<name>A0A0G9HDM1_9GAMM</name>
<dbReference type="SUPFAM" id="SSF81301">
    <property type="entry name" value="Nucleotidyltransferase"/>
    <property type="match status" value="1"/>
</dbReference>
<evidence type="ECO:0000256" key="6">
    <source>
        <dbReference type="ARBA" id="ARBA00023163"/>
    </source>
</evidence>
<evidence type="ECO:0000256" key="2">
    <source>
        <dbReference type="ARBA" id="ARBA00022679"/>
    </source>
</evidence>
<keyword evidence="3 7" id="KW-0547">Nucleotide-binding</keyword>
<evidence type="ECO:0000313" key="10">
    <source>
        <dbReference type="EMBL" id="APG02486.1"/>
    </source>
</evidence>
<accession>A0A0G9HDM1</accession>
<evidence type="ECO:0000313" key="11">
    <source>
        <dbReference type="Proteomes" id="UP000182987"/>
    </source>
</evidence>
<sequence>MNPETRNEVAPTLRVIPREQHSISRKNISKAALRVLYRLHDAGFAAYLVGGAVRDLLLGGHPKDFDVATNATPDEVKGLFRNCRLIGRRFRLAHVVFGPEIIEVATFRGTGEDGTGGEGDRHIVDGRIVRDNIWGTIEEDAVRRDFRVNALYYDISDFSVRDYVGGMQDLEDKTMRLIGDPDQRYREDPVRMLRAARLAAKLGFTIDKEAQAPFASLGHLLGEAAPARLFDESLKLFLAGHGLKSFKMLEACGLLKFLFPATARALERGDQALRALVEQGLANTDARIAEGKSVTPAFLYAVLLWGEVRDQAHGWIAQGFDINEAWQRAAVHVVGEQCQRVAIPRRFTFTMEEIWSLQPRFEQIHRKRVFRLMSHPRFRAAFDFLLLRAHESDSMRELGEWWAHAQQLPPEMLAAALGGGGVPVHEPTVSATAPARKRRRRRKPGGRGKGDSGGA</sequence>
<dbReference type="GO" id="GO:0043633">
    <property type="term" value="P:polyadenylation-dependent RNA catabolic process"/>
    <property type="evidence" value="ECO:0007669"/>
    <property type="project" value="InterPro"/>
</dbReference>
<comment type="catalytic activity">
    <reaction evidence="7">
        <text>RNA(n) + ATP = RNA(n)-3'-adenine ribonucleotide + diphosphate</text>
        <dbReference type="Rhea" id="RHEA:11332"/>
        <dbReference type="Rhea" id="RHEA-COMP:14527"/>
        <dbReference type="Rhea" id="RHEA-COMP:17347"/>
        <dbReference type="ChEBI" id="CHEBI:30616"/>
        <dbReference type="ChEBI" id="CHEBI:33019"/>
        <dbReference type="ChEBI" id="CHEBI:140395"/>
        <dbReference type="ChEBI" id="CHEBI:173115"/>
        <dbReference type="EC" id="2.7.7.19"/>
    </reaction>
</comment>
<dbReference type="GO" id="GO:0006397">
    <property type="term" value="P:mRNA processing"/>
    <property type="evidence" value="ECO:0007669"/>
    <property type="project" value="UniProtKB-KW"/>
</dbReference>
<dbReference type="FunFam" id="3.30.460.10:FF:000035">
    <property type="entry name" value="Poly(A) polymerase I"/>
    <property type="match status" value="1"/>
</dbReference>
<organism evidence="10 11">
    <name type="scientific">Luteibacter rhizovicinus DSM 16549</name>
    <dbReference type="NCBI Taxonomy" id="1440763"/>
    <lineage>
        <taxon>Bacteria</taxon>
        <taxon>Pseudomonadati</taxon>
        <taxon>Pseudomonadota</taxon>
        <taxon>Gammaproteobacteria</taxon>
        <taxon>Lysobacterales</taxon>
        <taxon>Rhodanobacteraceae</taxon>
        <taxon>Luteibacter</taxon>
    </lineage>
</organism>
<evidence type="ECO:0000256" key="4">
    <source>
        <dbReference type="ARBA" id="ARBA00022840"/>
    </source>
</evidence>
<feature type="active site" evidence="7">
    <location>
        <position position="145"/>
    </location>
</feature>
<dbReference type="RefSeq" id="WP_046967330.1">
    <property type="nucleotide sequence ID" value="NZ_CP017480.1"/>
</dbReference>
<evidence type="ECO:0000256" key="8">
    <source>
        <dbReference type="RuleBase" id="RU003953"/>
    </source>
</evidence>
<dbReference type="SUPFAM" id="SSF81891">
    <property type="entry name" value="Poly A polymerase C-terminal region-like"/>
    <property type="match status" value="1"/>
</dbReference>
<evidence type="ECO:0000256" key="7">
    <source>
        <dbReference type="HAMAP-Rule" id="MF_00957"/>
    </source>
</evidence>
<feature type="region of interest" description="Disordered" evidence="9">
    <location>
        <begin position="419"/>
        <end position="455"/>
    </location>
</feature>
<evidence type="ECO:0000256" key="1">
    <source>
        <dbReference type="ARBA" id="ARBA00022664"/>
    </source>
</evidence>
<keyword evidence="5 7" id="KW-0694">RNA-binding</keyword>
<evidence type="ECO:0000256" key="3">
    <source>
        <dbReference type="ARBA" id="ARBA00022741"/>
    </source>
</evidence>
<keyword evidence="4 7" id="KW-0067">ATP-binding</keyword>
<dbReference type="HAMAP" id="MF_00957">
    <property type="entry name" value="PolyA_pol"/>
    <property type="match status" value="1"/>
</dbReference>
<protein>
    <recommendedName>
        <fullName evidence="7">Poly(A) polymerase I</fullName>
        <shortName evidence="7">PAP I</shortName>
        <ecNumber evidence="7">2.7.7.19</ecNumber>
    </recommendedName>
</protein>
<feature type="compositionally biased region" description="Basic residues" evidence="9">
    <location>
        <begin position="435"/>
        <end position="446"/>
    </location>
</feature>
<dbReference type="STRING" id="1440763.BJI69_00245"/>
<dbReference type="EC" id="2.7.7.19" evidence="7"/>
<dbReference type="InterPro" id="IPR010206">
    <property type="entry name" value="PolA_pol_I"/>
</dbReference>
<dbReference type="Pfam" id="PF01743">
    <property type="entry name" value="PolyA_pol"/>
    <property type="match status" value="1"/>
</dbReference>
<dbReference type="PATRIC" id="fig|1440763.5.peg.1534"/>
<dbReference type="InterPro" id="IPR052191">
    <property type="entry name" value="tRNA_ntf/polyA_polymerase_I"/>
</dbReference>
<dbReference type="CDD" id="cd05398">
    <property type="entry name" value="NT_ClassII-CCAase"/>
    <property type="match status" value="1"/>
</dbReference>
<keyword evidence="6 7" id="KW-0804">Transcription</keyword>
<dbReference type="NCBIfam" id="TIGR01942">
    <property type="entry name" value="pcnB"/>
    <property type="match status" value="1"/>
</dbReference>
<dbReference type="Gene3D" id="1.10.3090.10">
    <property type="entry name" value="cca-adding enzyme, domain 2"/>
    <property type="match status" value="1"/>
</dbReference>
<comment type="function">
    <text evidence="7">Adds poly(A) tail to the 3' end of many RNAs, which usually targets these RNAs for decay. Plays a significant role in the global control of gene expression, through influencing the rate of transcript degradation, and in the general RNA quality control.</text>
</comment>
<feature type="active site" evidence="7">
    <location>
        <position position="66"/>
    </location>
</feature>
<dbReference type="GO" id="GO:0005524">
    <property type="term" value="F:ATP binding"/>
    <property type="evidence" value="ECO:0007669"/>
    <property type="project" value="UniProtKB-UniRule"/>
</dbReference>
<reference evidence="11" key="1">
    <citation type="submission" date="2016-09" db="EMBL/GenBank/DDBJ databases">
        <authorList>
            <person name="Lysoe E."/>
        </authorList>
    </citation>
    <scope>NUCLEOTIDE SEQUENCE [LARGE SCALE GENOMIC DNA]</scope>
    <source>
        <strain evidence="11">LJ96T</strain>
    </source>
</reference>
<dbReference type="InterPro" id="IPR032828">
    <property type="entry name" value="PolyA_RNA-bd"/>
</dbReference>
<evidence type="ECO:0000256" key="9">
    <source>
        <dbReference type="SAM" id="MobiDB-lite"/>
    </source>
</evidence>
<dbReference type="PANTHER" id="PTHR43051">
    <property type="entry name" value="POLYNUCLEOTIDE ADENYLYLTRANSFERASE FAMILY PROTEIN"/>
    <property type="match status" value="1"/>
</dbReference>
<dbReference type="InterPro" id="IPR025866">
    <property type="entry name" value="PolyA_pol_arg_C_dom"/>
</dbReference>
<dbReference type="EMBL" id="CP017480">
    <property type="protein sequence ID" value="APG02486.1"/>
    <property type="molecule type" value="Genomic_DNA"/>
</dbReference>
<dbReference type="Gene3D" id="3.30.460.10">
    <property type="entry name" value="Beta Polymerase, domain 2"/>
    <property type="match status" value="1"/>
</dbReference>
<dbReference type="GO" id="GO:0003723">
    <property type="term" value="F:RNA binding"/>
    <property type="evidence" value="ECO:0007669"/>
    <property type="project" value="UniProtKB-UniRule"/>
</dbReference>
<dbReference type="Pfam" id="PF12627">
    <property type="entry name" value="PolyA_pol_RNAbd"/>
    <property type="match status" value="1"/>
</dbReference>
<dbReference type="Proteomes" id="UP000182987">
    <property type="component" value="Chromosome"/>
</dbReference>
<dbReference type="Pfam" id="PF12626">
    <property type="entry name" value="PolyA_pol_arg_C"/>
    <property type="match status" value="1"/>
</dbReference>
<dbReference type="GO" id="GO:1990817">
    <property type="term" value="F:poly(A) RNA polymerase activity"/>
    <property type="evidence" value="ECO:0007669"/>
    <property type="project" value="UniProtKB-UniRule"/>
</dbReference>
<dbReference type="InterPro" id="IPR043519">
    <property type="entry name" value="NT_sf"/>
</dbReference>
<comment type="similarity">
    <text evidence="7 8">Belongs to the tRNA nucleotidyltransferase/poly(A) polymerase family.</text>
</comment>
<proteinExistence type="inferred from homology"/>
<dbReference type="InterPro" id="IPR002646">
    <property type="entry name" value="PolA_pol_head_dom"/>
</dbReference>
<keyword evidence="2 7" id="KW-0808">Transferase</keyword>
<keyword evidence="11" id="KW-1185">Reference proteome</keyword>
<keyword evidence="1 7" id="KW-0507">mRNA processing</keyword>